<dbReference type="InterPro" id="IPR017964">
    <property type="entry name" value="DNA-dir_DNA_pol_B_CS"/>
</dbReference>
<dbReference type="GO" id="GO:0003887">
    <property type="term" value="F:DNA-directed DNA polymerase activity"/>
    <property type="evidence" value="ECO:0007669"/>
    <property type="project" value="UniProtKB-KW"/>
</dbReference>
<sequence>MKTHKFKQRALSVLTGETMPSAWLFTDTETKVIREGERDKHIFTLGWVIRGQYFQGRDSWKYVKEYFSRAESWLSYINQDALGRDSTILCGHNIFFDIQAAGFFPYFHQRGWKLEYVYDKGLVYILKIVNNQSSLTVLSTTNWFDCSLRDLGDMLDISKGEVEFDNVSRRELKAYCLRDTEIVAAAVAHYLEFITTNDLGRFSFTGSSQALKAYRKRFMTSRIFIHTDDAVHELERSAYIGGRNEAFFIGTPRGRGFVTLDINGMYPYVMKKYRYPSKLLAYMEGEPLQRYLELLGEYMMIAEVTLDTQDPVYATRYRGKTVFPTGRFDTWLCTGGLNYAREHGHIKKIRRAAVYQGVDLFTGYVDYFSALRSLYAERGQGVMVKLCKDMHNKLYGKFGERGMVSELYESKGDEEYWRDEVYDMMSGGTWIETYLMGMYLLQHQEGETPHSAPAIAAHITENARLTLWDLICCIGRDRVIYCDTDSVIVPEDVLKEIKWHLDPLELGALKVQDRYKHLEIGGAKNYRTDDTRHIKGIPAQAKEVAPGVFEYMHFKRQCMCLRERITQGVPAETNVRRLVSKYDKGVVTSSGVVVPLEFPVFAQPDEQLLPF</sequence>
<evidence type="ECO:0000256" key="5">
    <source>
        <dbReference type="ARBA" id="ARBA00022705"/>
    </source>
</evidence>
<dbReference type="GO" id="GO:0006260">
    <property type="term" value="P:DNA replication"/>
    <property type="evidence" value="ECO:0007669"/>
    <property type="project" value="UniProtKB-KW"/>
</dbReference>
<dbReference type="AlphaFoldDB" id="A0A6M3L9T4"/>
<evidence type="ECO:0000313" key="10">
    <source>
        <dbReference type="EMBL" id="QJA91243.1"/>
    </source>
</evidence>
<name>A0A6M3L9T4_9ZZZZ</name>
<protein>
    <recommendedName>
        <fullName evidence="2">DNA-directed DNA polymerase</fullName>
        <ecNumber evidence="2">2.7.7.7</ecNumber>
    </recommendedName>
</protein>
<dbReference type="PROSITE" id="PS00116">
    <property type="entry name" value="DNA_POLYMERASE_B"/>
    <property type="match status" value="1"/>
</dbReference>
<dbReference type="InterPro" id="IPR023211">
    <property type="entry name" value="DNA_pol_palm_dom_sf"/>
</dbReference>
<organism evidence="10">
    <name type="scientific">viral metagenome</name>
    <dbReference type="NCBI Taxonomy" id="1070528"/>
    <lineage>
        <taxon>unclassified sequences</taxon>
        <taxon>metagenomes</taxon>
        <taxon>organismal metagenomes</taxon>
    </lineage>
</organism>
<evidence type="ECO:0000259" key="9">
    <source>
        <dbReference type="Pfam" id="PF03175"/>
    </source>
</evidence>
<dbReference type="Gene3D" id="3.90.1600.10">
    <property type="entry name" value="Palm domain of DNA polymerase"/>
    <property type="match status" value="2"/>
</dbReference>
<dbReference type="EMBL" id="MT142972">
    <property type="protein sequence ID" value="QJA91243.1"/>
    <property type="molecule type" value="Genomic_DNA"/>
</dbReference>
<dbReference type="Gene3D" id="1.10.287.690">
    <property type="entry name" value="Helix hairpin bin"/>
    <property type="match status" value="1"/>
</dbReference>
<evidence type="ECO:0000256" key="6">
    <source>
        <dbReference type="ARBA" id="ARBA00022932"/>
    </source>
</evidence>
<dbReference type="Pfam" id="PF03175">
    <property type="entry name" value="DNA_pol_B_2"/>
    <property type="match status" value="1"/>
</dbReference>
<keyword evidence="4" id="KW-0548">Nucleotidyltransferase</keyword>
<gene>
    <name evidence="10" type="ORF">MM415B03426_0009</name>
</gene>
<keyword evidence="7" id="KW-0238">DNA-binding</keyword>
<dbReference type="SUPFAM" id="SSF56672">
    <property type="entry name" value="DNA/RNA polymerases"/>
    <property type="match status" value="1"/>
</dbReference>
<keyword evidence="3" id="KW-0808">Transferase</keyword>
<keyword evidence="6" id="KW-0239">DNA-directed DNA polymerase</keyword>
<evidence type="ECO:0000256" key="4">
    <source>
        <dbReference type="ARBA" id="ARBA00022695"/>
    </source>
</evidence>
<dbReference type="GO" id="GO:0003677">
    <property type="term" value="F:DNA binding"/>
    <property type="evidence" value="ECO:0007669"/>
    <property type="project" value="UniProtKB-KW"/>
</dbReference>
<evidence type="ECO:0000256" key="3">
    <source>
        <dbReference type="ARBA" id="ARBA00022679"/>
    </source>
</evidence>
<evidence type="ECO:0000256" key="7">
    <source>
        <dbReference type="ARBA" id="ARBA00023125"/>
    </source>
</evidence>
<reference evidence="10" key="1">
    <citation type="submission" date="2020-03" db="EMBL/GenBank/DDBJ databases">
        <title>The deep terrestrial virosphere.</title>
        <authorList>
            <person name="Holmfeldt K."/>
            <person name="Nilsson E."/>
            <person name="Simone D."/>
            <person name="Lopez-Fernandez M."/>
            <person name="Wu X."/>
            <person name="de Brujin I."/>
            <person name="Lundin D."/>
            <person name="Andersson A."/>
            <person name="Bertilsson S."/>
            <person name="Dopson M."/>
        </authorList>
    </citation>
    <scope>NUCLEOTIDE SEQUENCE</scope>
    <source>
        <strain evidence="10">MM415B03426</strain>
    </source>
</reference>
<dbReference type="GO" id="GO:0000166">
    <property type="term" value="F:nucleotide binding"/>
    <property type="evidence" value="ECO:0007669"/>
    <property type="project" value="InterPro"/>
</dbReference>
<accession>A0A6M3L9T4</accession>
<evidence type="ECO:0000256" key="2">
    <source>
        <dbReference type="ARBA" id="ARBA00012417"/>
    </source>
</evidence>
<dbReference type="InterPro" id="IPR004868">
    <property type="entry name" value="DNA-dir_DNA_pol_B_mt/vir"/>
</dbReference>
<dbReference type="InterPro" id="IPR036397">
    <property type="entry name" value="RNaseH_sf"/>
</dbReference>
<keyword evidence="5" id="KW-0235">DNA replication</keyword>
<dbReference type="InterPro" id="IPR043502">
    <property type="entry name" value="DNA/RNA_pol_sf"/>
</dbReference>
<feature type="domain" description="DNA-directed DNA polymerase family B mitochondria/virus" evidence="9">
    <location>
        <begin position="170"/>
        <end position="407"/>
    </location>
</feature>
<proteinExistence type="inferred from homology"/>
<comment type="similarity">
    <text evidence="1">Belongs to the DNA polymerase type-B family.</text>
</comment>
<comment type="catalytic activity">
    <reaction evidence="8">
        <text>DNA(n) + a 2'-deoxyribonucleoside 5'-triphosphate = DNA(n+1) + diphosphate</text>
        <dbReference type="Rhea" id="RHEA:22508"/>
        <dbReference type="Rhea" id="RHEA-COMP:17339"/>
        <dbReference type="Rhea" id="RHEA-COMP:17340"/>
        <dbReference type="ChEBI" id="CHEBI:33019"/>
        <dbReference type="ChEBI" id="CHEBI:61560"/>
        <dbReference type="ChEBI" id="CHEBI:173112"/>
        <dbReference type="EC" id="2.7.7.7"/>
    </reaction>
</comment>
<evidence type="ECO:0000256" key="1">
    <source>
        <dbReference type="ARBA" id="ARBA00005755"/>
    </source>
</evidence>
<evidence type="ECO:0000256" key="8">
    <source>
        <dbReference type="ARBA" id="ARBA00049244"/>
    </source>
</evidence>
<dbReference type="EC" id="2.7.7.7" evidence="2"/>
<dbReference type="Gene3D" id="3.30.420.10">
    <property type="entry name" value="Ribonuclease H-like superfamily/Ribonuclease H"/>
    <property type="match status" value="1"/>
</dbReference>